<evidence type="ECO:0000313" key="1">
    <source>
        <dbReference type="EMBL" id="CAI9698407.1"/>
    </source>
</evidence>
<sequence>MHLSSTRQLSRARGFSGFQHSPAAPPTEGAGRRPQKAGPRRQLRRCPRGKALRVTRRAQCRGSREDHAEARNQVGRVFGAGEIPEIRRPCVPSDPLGEGPSARSSIQSLARPPFPSALPPRPVSPTLRSCLTLWTNLIFSPSPSVPPSTESSVTQDKPSFGASPQIHPNRLLKLSLRDSPSADSRPGAIVVPTSPVTALEERAWPLSTQPGDCGGSPLHAGSFAPFAPLAPGSHLDACLSRAGIACLHPVLPWENLWPGILPAPCYRSYLLQRVP</sequence>
<organism evidence="1 2">
    <name type="scientific">Rangifer tarandus platyrhynchus</name>
    <name type="common">Svalbard reindeer</name>
    <dbReference type="NCBI Taxonomy" id="3082113"/>
    <lineage>
        <taxon>Eukaryota</taxon>
        <taxon>Metazoa</taxon>
        <taxon>Chordata</taxon>
        <taxon>Craniata</taxon>
        <taxon>Vertebrata</taxon>
        <taxon>Euteleostomi</taxon>
        <taxon>Mammalia</taxon>
        <taxon>Eutheria</taxon>
        <taxon>Laurasiatheria</taxon>
        <taxon>Artiodactyla</taxon>
        <taxon>Ruminantia</taxon>
        <taxon>Pecora</taxon>
        <taxon>Cervidae</taxon>
        <taxon>Odocoileinae</taxon>
        <taxon>Rangifer</taxon>
    </lineage>
</organism>
<gene>
    <name evidence="1" type="ORF">MRATA1EN3_LOCUS9620</name>
</gene>
<dbReference type="EMBL" id="OX596103">
    <property type="protein sequence ID" value="CAI9698407.1"/>
    <property type="molecule type" value="Genomic_DNA"/>
</dbReference>
<dbReference type="Proteomes" id="UP001162501">
    <property type="component" value="Chromosome 19"/>
</dbReference>
<proteinExistence type="predicted"/>
<name>A0ACB0ECM0_RANTA</name>
<protein>
    <submittedName>
        <fullName evidence="1">Uncharacterized protein</fullName>
    </submittedName>
</protein>
<evidence type="ECO:0000313" key="2">
    <source>
        <dbReference type="Proteomes" id="UP001162501"/>
    </source>
</evidence>
<reference evidence="1" key="1">
    <citation type="submission" date="2023-05" db="EMBL/GenBank/DDBJ databases">
        <authorList>
            <consortium name="ELIXIR-Norway"/>
        </authorList>
    </citation>
    <scope>NUCLEOTIDE SEQUENCE</scope>
</reference>
<accession>A0ACB0ECM0</accession>